<dbReference type="PaxDb" id="73239-Q7R7Z9"/>
<comment type="caution">
    <text evidence="1">The sequence shown here is derived from an EMBL/GenBank/DDBJ whole genome shotgun (WGS) entry which is preliminary data.</text>
</comment>
<dbReference type="InParanoid" id="Q7R7Z9"/>
<sequence length="12" mass="1441">MSKQKTETCKRT</sequence>
<keyword evidence="2" id="KW-1185">Reference proteome</keyword>
<organism evidence="1 2">
    <name type="scientific">Plasmodium yoelii yoelii</name>
    <dbReference type="NCBI Taxonomy" id="73239"/>
    <lineage>
        <taxon>Eukaryota</taxon>
        <taxon>Sar</taxon>
        <taxon>Alveolata</taxon>
        <taxon>Apicomplexa</taxon>
        <taxon>Aconoidasida</taxon>
        <taxon>Haemosporida</taxon>
        <taxon>Plasmodiidae</taxon>
        <taxon>Plasmodium</taxon>
        <taxon>Plasmodium (Vinckeia)</taxon>
    </lineage>
</organism>
<dbReference type="EMBL" id="AABL01002721">
    <property type="protein sequence ID" value="EAA19872.1"/>
    <property type="molecule type" value="Genomic_DNA"/>
</dbReference>
<evidence type="ECO:0000313" key="2">
    <source>
        <dbReference type="Proteomes" id="UP000008553"/>
    </source>
</evidence>
<protein>
    <submittedName>
        <fullName evidence="1">Uncharacterized protein</fullName>
    </submittedName>
</protein>
<gene>
    <name evidence="1" type="ORF">PY07425</name>
</gene>
<accession>Q7R7Z9</accession>
<dbReference type="Proteomes" id="UP000008553">
    <property type="component" value="Unassembled WGS sequence"/>
</dbReference>
<evidence type="ECO:0000313" key="1">
    <source>
        <dbReference type="EMBL" id="EAA19872.1"/>
    </source>
</evidence>
<proteinExistence type="predicted"/>
<name>Q7R7Z9_PLAYO</name>
<reference evidence="1 2" key="1">
    <citation type="journal article" date="2002" name="Nature">
        <title>Genome sequence and comparative analysis of the model rodent malaria parasite Plasmodium yoelii yoelii.</title>
        <authorList>
            <person name="Carlton J.M."/>
            <person name="Angiuoli S.V."/>
            <person name="Suh B.B."/>
            <person name="Kooij T.W."/>
            <person name="Pertea M."/>
            <person name="Silva J.C."/>
            <person name="Ermolaeva M.D."/>
            <person name="Allen J.E."/>
            <person name="Selengut J.D."/>
            <person name="Koo H.L."/>
            <person name="Peterson J.D."/>
            <person name="Pop M."/>
            <person name="Kosack D.S."/>
            <person name="Shumway M.F."/>
            <person name="Bidwell S.L."/>
            <person name="Shallom S.J."/>
            <person name="van Aken S.E."/>
            <person name="Riedmuller S.B."/>
            <person name="Feldblyum T.V."/>
            <person name="Cho J.K."/>
            <person name="Quackenbush J."/>
            <person name="Sedegah M."/>
            <person name="Shoaibi A."/>
            <person name="Cummings L.M."/>
            <person name="Florens L."/>
            <person name="Yates J.R."/>
            <person name="Raine J.D."/>
            <person name="Sinden R.E."/>
            <person name="Harris M.A."/>
            <person name="Cunningham D.A."/>
            <person name="Preiser P.R."/>
            <person name="Bergman L.W."/>
            <person name="Vaidya A.B."/>
            <person name="van Lin L.H."/>
            <person name="Janse C.J."/>
            <person name="Waters A.P."/>
            <person name="Smith H.O."/>
            <person name="White O.R."/>
            <person name="Salzberg S.L."/>
            <person name="Venter J.C."/>
            <person name="Fraser C.M."/>
            <person name="Hoffman S.L."/>
            <person name="Gardner M.J."/>
            <person name="Carucci D.J."/>
        </authorList>
    </citation>
    <scope>NUCLEOTIDE SEQUENCE [LARGE SCALE GENOMIC DNA]</scope>
    <source>
        <strain evidence="1 2">17XNL</strain>
    </source>
</reference>
<feature type="non-terminal residue" evidence="1">
    <location>
        <position position="12"/>
    </location>
</feature>